<keyword evidence="4" id="KW-0808">Transferase</keyword>
<feature type="transmembrane region" description="Helical" evidence="8">
    <location>
        <begin position="331"/>
        <end position="359"/>
    </location>
</feature>
<evidence type="ECO:0000256" key="8">
    <source>
        <dbReference type="SAM" id="Phobius"/>
    </source>
</evidence>
<feature type="transmembrane region" description="Helical" evidence="8">
    <location>
        <begin position="112"/>
        <end position="135"/>
    </location>
</feature>
<dbReference type="AlphaFoldDB" id="A0A1J4TQ39"/>
<keyword evidence="6 8" id="KW-1133">Transmembrane helix</keyword>
<dbReference type="Proteomes" id="UP000183120">
    <property type="component" value="Unassembled WGS sequence"/>
</dbReference>
<comment type="caution">
    <text evidence="10">The sequence shown here is derived from an EMBL/GenBank/DDBJ whole genome shotgun (WGS) entry which is preliminary data.</text>
</comment>
<keyword evidence="7 8" id="KW-0472">Membrane</keyword>
<dbReference type="GO" id="GO:0009103">
    <property type="term" value="P:lipopolysaccharide biosynthetic process"/>
    <property type="evidence" value="ECO:0007669"/>
    <property type="project" value="UniProtKB-ARBA"/>
</dbReference>
<evidence type="ECO:0000256" key="7">
    <source>
        <dbReference type="ARBA" id="ARBA00023136"/>
    </source>
</evidence>
<dbReference type="GO" id="GO:0005886">
    <property type="term" value="C:plasma membrane"/>
    <property type="evidence" value="ECO:0007669"/>
    <property type="project" value="UniProtKB-SubCell"/>
</dbReference>
<protein>
    <recommendedName>
        <fullName evidence="9">Glycosyltransferase RgtA/B/C/D-like domain-containing protein</fullName>
    </recommendedName>
</protein>
<evidence type="ECO:0000256" key="5">
    <source>
        <dbReference type="ARBA" id="ARBA00022692"/>
    </source>
</evidence>
<accession>A0A1J4TQ39</accession>
<evidence type="ECO:0000259" key="9">
    <source>
        <dbReference type="Pfam" id="PF13231"/>
    </source>
</evidence>
<comment type="subcellular location">
    <subcellularLocation>
        <location evidence="1">Cell membrane</location>
        <topology evidence="1">Multi-pass membrane protein</topology>
    </subcellularLocation>
</comment>
<sequence length="602" mass="68897">MRILDSSKKIIPFLLLALLSVTLIYESMADTPTYDEPANMAASYAYVYRNDYRLYPDNPPLVKILAGLSLLPIAGKMNFPSQLPIYNDPTQFDLYKFGTEFLYRSGNPTREIIFLTRLPNIIITVLLGLSLYLIATKIYGSKAGLLALFLCCMDPNIRGHGHILAFDIPLAFLSLLAFYLIYQFIKLPEKRGLFGLLLAFAFAAGYLTKFTFIFVALILIVYALWSVIKLDNNKIKNSFFLLIVTCLMPFFLLWFFAISTNYHKITLDYDKLPIIASANKLYKNNSTWNLISKLPVPYFYKAGMLTMYTHNNTIGQPPAFLLGEVRPQNDWFFYFPVSFLLKTPIPTLLLIFFSIYLVLSKWRQMKIPSRHPGSHDEIGTGCANALLRGGGISITAVFPFLFALYFMFMLMLFSHINNVYRYLFPSLIFFILGASQIVNYINLNILINKLFFFFVICYLSLTSYFSFPLDLSYTNELTGIPPQGYKYLSDSEIDWGQDLERLAIWLKQNKLDKETVTLSYLGTADPQYYGINSKPLQFDSLDKLSGIVVISVGNLTLGDWQWTSQPEYKARLTTAPLDFLRNRKPDAVIGKSIFVFKFDSNK</sequence>
<dbReference type="InterPro" id="IPR038731">
    <property type="entry name" value="RgtA/B/C-like"/>
</dbReference>
<dbReference type="EMBL" id="MNUY01000079">
    <property type="protein sequence ID" value="OIO12805.1"/>
    <property type="molecule type" value="Genomic_DNA"/>
</dbReference>
<evidence type="ECO:0000256" key="3">
    <source>
        <dbReference type="ARBA" id="ARBA00022676"/>
    </source>
</evidence>
<feature type="transmembrane region" description="Helical" evidence="8">
    <location>
        <begin position="396"/>
        <end position="416"/>
    </location>
</feature>
<evidence type="ECO:0000256" key="6">
    <source>
        <dbReference type="ARBA" id="ARBA00022989"/>
    </source>
</evidence>
<evidence type="ECO:0000313" key="10">
    <source>
        <dbReference type="EMBL" id="OIO12805.1"/>
    </source>
</evidence>
<reference evidence="10 11" key="1">
    <citation type="journal article" date="2016" name="Environ. Microbiol.">
        <title>Genomic resolution of a cold subsurface aquifer community provides metabolic insights for novel microbes adapted to high CO concentrations.</title>
        <authorList>
            <person name="Probst A.J."/>
            <person name="Castelle C.J."/>
            <person name="Singh A."/>
            <person name="Brown C.T."/>
            <person name="Anantharaman K."/>
            <person name="Sharon I."/>
            <person name="Hug L.A."/>
            <person name="Burstein D."/>
            <person name="Emerson J.B."/>
            <person name="Thomas B.C."/>
            <person name="Banfield J.F."/>
        </authorList>
    </citation>
    <scope>NUCLEOTIDE SEQUENCE [LARGE SCALE GENOMIC DNA]</scope>
    <source>
        <strain evidence="10">CG1_02_37_22</strain>
    </source>
</reference>
<dbReference type="PANTHER" id="PTHR33908:SF11">
    <property type="entry name" value="MEMBRANE PROTEIN"/>
    <property type="match status" value="1"/>
</dbReference>
<dbReference type="Pfam" id="PF13231">
    <property type="entry name" value="PMT_2"/>
    <property type="match status" value="1"/>
</dbReference>
<proteinExistence type="predicted"/>
<dbReference type="GO" id="GO:0016763">
    <property type="term" value="F:pentosyltransferase activity"/>
    <property type="evidence" value="ECO:0007669"/>
    <property type="project" value="TreeGrafter"/>
</dbReference>
<feature type="domain" description="Glycosyltransferase RgtA/B/C/D-like" evidence="9">
    <location>
        <begin position="116"/>
        <end position="254"/>
    </location>
</feature>
<gene>
    <name evidence="10" type="ORF">AUJ73_05015</name>
</gene>
<keyword evidence="2" id="KW-1003">Cell membrane</keyword>
<evidence type="ECO:0000256" key="2">
    <source>
        <dbReference type="ARBA" id="ARBA00022475"/>
    </source>
</evidence>
<dbReference type="InterPro" id="IPR050297">
    <property type="entry name" value="LipidA_mod_glycosyltrf_83"/>
</dbReference>
<feature type="transmembrane region" description="Helical" evidence="8">
    <location>
        <begin position="194"/>
        <end position="227"/>
    </location>
</feature>
<evidence type="ECO:0000313" key="11">
    <source>
        <dbReference type="Proteomes" id="UP000183120"/>
    </source>
</evidence>
<name>A0A1J4TQ39_9BACT</name>
<organism evidence="10 11">
    <name type="scientific">Candidatus Gottesmanbacteria bacterium CG1_02_37_22</name>
    <dbReference type="NCBI Taxonomy" id="1805209"/>
    <lineage>
        <taxon>Bacteria</taxon>
        <taxon>Candidatus Gottesmaniibacteriota</taxon>
    </lineage>
</organism>
<feature type="transmembrane region" description="Helical" evidence="8">
    <location>
        <begin position="163"/>
        <end position="182"/>
    </location>
</feature>
<feature type="transmembrane region" description="Helical" evidence="8">
    <location>
        <begin position="450"/>
        <end position="467"/>
    </location>
</feature>
<evidence type="ECO:0000256" key="1">
    <source>
        <dbReference type="ARBA" id="ARBA00004651"/>
    </source>
</evidence>
<keyword evidence="5 8" id="KW-0812">Transmembrane</keyword>
<feature type="transmembrane region" description="Helical" evidence="8">
    <location>
        <begin position="239"/>
        <end position="258"/>
    </location>
</feature>
<keyword evidence="3" id="KW-0328">Glycosyltransferase</keyword>
<feature type="transmembrane region" description="Helical" evidence="8">
    <location>
        <begin position="422"/>
        <end position="443"/>
    </location>
</feature>
<dbReference type="PANTHER" id="PTHR33908">
    <property type="entry name" value="MANNOSYLTRANSFERASE YKCB-RELATED"/>
    <property type="match status" value="1"/>
</dbReference>
<evidence type="ECO:0000256" key="4">
    <source>
        <dbReference type="ARBA" id="ARBA00022679"/>
    </source>
</evidence>
<dbReference type="STRING" id="1805209.AUJ73_05015"/>